<evidence type="ECO:0000313" key="6">
    <source>
        <dbReference type="EMBL" id="GFY29769.1"/>
    </source>
</evidence>
<evidence type="ECO:0000256" key="1">
    <source>
        <dbReference type="ARBA" id="ARBA00022670"/>
    </source>
</evidence>
<dbReference type="Pfam" id="PF22936">
    <property type="entry name" value="Pol_BBD"/>
    <property type="match status" value="1"/>
</dbReference>
<dbReference type="AlphaFoldDB" id="A0A8X6W7U1"/>
<comment type="caution">
    <text evidence="6">The sequence shown here is derived from an EMBL/GenBank/DDBJ whole genome shotgun (WGS) entry which is preliminary data.</text>
</comment>
<dbReference type="Gene3D" id="4.10.60.10">
    <property type="entry name" value="Zinc finger, CCHC-type"/>
    <property type="match status" value="1"/>
</dbReference>
<feature type="region of interest" description="Disordered" evidence="4">
    <location>
        <begin position="659"/>
        <end position="685"/>
    </location>
</feature>
<feature type="compositionally biased region" description="Basic and acidic residues" evidence="4">
    <location>
        <begin position="673"/>
        <end position="685"/>
    </location>
</feature>
<dbReference type="SUPFAM" id="SSF57756">
    <property type="entry name" value="Retrovirus zinc finger-like domains"/>
    <property type="match status" value="1"/>
</dbReference>
<dbReference type="SUPFAM" id="SSF53098">
    <property type="entry name" value="Ribonuclease H-like"/>
    <property type="match status" value="1"/>
</dbReference>
<name>A0A8X6W7U1_TRICX</name>
<evidence type="ECO:0000313" key="7">
    <source>
        <dbReference type="Proteomes" id="UP000887159"/>
    </source>
</evidence>
<dbReference type="InterPro" id="IPR012337">
    <property type="entry name" value="RNaseH-like_sf"/>
</dbReference>
<dbReference type="InterPro" id="IPR054722">
    <property type="entry name" value="PolX-like_BBD"/>
</dbReference>
<keyword evidence="2" id="KW-0479">Metal-binding</keyword>
<accession>A0A8X6W7U1</accession>
<keyword evidence="1" id="KW-0645">Protease</keyword>
<dbReference type="PROSITE" id="PS50994">
    <property type="entry name" value="INTEGRASE"/>
    <property type="match status" value="1"/>
</dbReference>
<evidence type="ECO:0000256" key="2">
    <source>
        <dbReference type="ARBA" id="ARBA00022723"/>
    </source>
</evidence>
<sequence length="804" mass="92506">MDFSRHIKPLTGEIDWPMWKRKIRDLLDYHEGAIEVIDGKLKKPESIDADAQELWVPGEDISTHIAKLRSPWNELNNGLEAREESKLTDLMLVCKVLHILPCQFETFKSSWMLLAKDDKKSFEELTVQLCMFERNFTKVEDSSKKAQEALIATKSERPKQEGKYKFKSRKEDSCNYCKRKGHWVKDCRKWISDGRPSRNKLSDTQSNTVSANIALMSISEEVCTSETSLTSYWIDNGATRHVTNCYTYFVDFIKFDSPCGIKAAGNETLATLGKGTIKVKSTINGKCQEVVLKDVWYVPKININLFSVLAAQDRNPNSEFVSTPTECWLKVNDDVVLYGSRNVNGSLFNANFEPILPKEMIEVHTVIADSSLLQLYHERWGHQDKRHIRNMLEKELGIHIKLDKELCEPCIYGKAHRLSFGTREKASEPGELISADVCGPFDESFPKKKYLVVFKDSFTKFRYGYLIKEKSEVKKVLEHMLALTKTLGYSVKEFLCDNGGEFDNKDVHEILHSNGITQRLIAPYTPEQNGASEREMRTTIEMARTLKYSNPEVSFPAAIWVELVNSAIYILNRTGKSSEENENGQKKAIQEYLVGYDGDERYRIWLKKEHKVILSRDVIFQEKAGKCDDRTELKLEDRIRGDTNQGKYEEQLIKIEDNPIEKTLSPEDLSDSETDRKEDAEPTSDRLLRNRSLLQKPKRFEDHIMEAESYLDDYNPETYEEAINSKDSTNWKKAMESEMNSLSENHTWELSDLPVGAKAIPCKWVYRLKTNPDGSINKYKARLVARGFSQRQGIDYSETYSPVA</sequence>
<dbReference type="Proteomes" id="UP000887159">
    <property type="component" value="Unassembled WGS sequence"/>
</dbReference>
<dbReference type="GO" id="GO:0008233">
    <property type="term" value="F:peptidase activity"/>
    <property type="evidence" value="ECO:0007669"/>
    <property type="project" value="UniProtKB-KW"/>
</dbReference>
<dbReference type="PANTHER" id="PTHR42648:SF24">
    <property type="entry name" value="INTEGRASE CATALYTIC DOMAIN-CONTAINING PROTEIN"/>
    <property type="match status" value="1"/>
</dbReference>
<dbReference type="GO" id="GO:0015074">
    <property type="term" value="P:DNA integration"/>
    <property type="evidence" value="ECO:0007669"/>
    <property type="project" value="InterPro"/>
</dbReference>
<dbReference type="InterPro" id="IPR057670">
    <property type="entry name" value="SH3_retrovirus"/>
</dbReference>
<dbReference type="Gene3D" id="3.30.420.10">
    <property type="entry name" value="Ribonuclease H-like superfamily/Ribonuclease H"/>
    <property type="match status" value="1"/>
</dbReference>
<keyword evidence="3" id="KW-0378">Hydrolase</keyword>
<keyword evidence="7" id="KW-1185">Reference proteome</keyword>
<dbReference type="PANTHER" id="PTHR42648">
    <property type="entry name" value="TRANSPOSASE, PUTATIVE-RELATED"/>
    <property type="match status" value="1"/>
</dbReference>
<organism evidence="6 7">
    <name type="scientific">Trichonephila clavipes</name>
    <name type="common">Golden silk orbweaver</name>
    <name type="synonym">Nephila clavipes</name>
    <dbReference type="NCBI Taxonomy" id="2585209"/>
    <lineage>
        <taxon>Eukaryota</taxon>
        <taxon>Metazoa</taxon>
        <taxon>Ecdysozoa</taxon>
        <taxon>Arthropoda</taxon>
        <taxon>Chelicerata</taxon>
        <taxon>Arachnida</taxon>
        <taxon>Araneae</taxon>
        <taxon>Araneomorphae</taxon>
        <taxon>Entelegynae</taxon>
        <taxon>Araneoidea</taxon>
        <taxon>Nephilidae</taxon>
        <taxon>Trichonephila</taxon>
    </lineage>
</organism>
<dbReference type="GO" id="GO:0006508">
    <property type="term" value="P:proteolysis"/>
    <property type="evidence" value="ECO:0007669"/>
    <property type="project" value="UniProtKB-KW"/>
</dbReference>
<dbReference type="Pfam" id="PF07727">
    <property type="entry name" value="RVT_2"/>
    <property type="match status" value="1"/>
</dbReference>
<gene>
    <name evidence="6" type="ORF">TNCV_1813461</name>
</gene>
<evidence type="ECO:0000256" key="3">
    <source>
        <dbReference type="ARBA" id="ARBA00022801"/>
    </source>
</evidence>
<dbReference type="InterPro" id="IPR036875">
    <property type="entry name" value="Znf_CCHC_sf"/>
</dbReference>
<dbReference type="GO" id="GO:0003676">
    <property type="term" value="F:nucleic acid binding"/>
    <property type="evidence" value="ECO:0007669"/>
    <property type="project" value="InterPro"/>
</dbReference>
<feature type="domain" description="Integrase catalytic" evidence="5">
    <location>
        <begin position="425"/>
        <end position="592"/>
    </location>
</feature>
<dbReference type="EMBL" id="BMAU01021389">
    <property type="protein sequence ID" value="GFY29769.1"/>
    <property type="molecule type" value="Genomic_DNA"/>
</dbReference>
<dbReference type="Pfam" id="PF25597">
    <property type="entry name" value="SH3_retrovirus"/>
    <property type="match status" value="1"/>
</dbReference>
<dbReference type="GO" id="GO:0008270">
    <property type="term" value="F:zinc ion binding"/>
    <property type="evidence" value="ECO:0007669"/>
    <property type="project" value="InterPro"/>
</dbReference>
<proteinExistence type="predicted"/>
<evidence type="ECO:0000256" key="4">
    <source>
        <dbReference type="SAM" id="MobiDB-lite"/>
    </source>
</evidence>
<dbReference type="InterPro" id="IPR039537">
    <property type="entry name" value="Retrotran_Ty1/copia-like"/>
</dbReference>
<dbReference type="InterPro" id="IPR001584">
    <property type="entry name" value="Integrase_cat-core"/>
</dbReference>
<reference evidence="6" key="1">
    <citation type="submission" date="2020-08" db="EMBL/GenBank/DDBJ databases">
        <title>Multicomponent nature underlies the extraordinary mechanical properties of spider dragline silk.</title>
        <authorList>
            <person name="Kono N."/>
            <person name="Nakamura H."/>
            <person name="Mori M."/>
            <person name="Yoshida Y."/>
            <person name="Ohtoshi R."/>
            <person name="Malay A.D."/>
            <person name="Moran D.A.P."/>
            <person name="Tomita M."/>
            <person name="Numata K."/>
            <person name="Arakawa K."/>
        </authorList>
    </citation>
    <scope>NUCLEOTIDE SEQUENCE</scope>
</reference>
<dbReference type="Pfam" id="PF00665">
    <property type="entry name" value="rve"/>
    <property type="match status" value="1"/>
</dbReference>
<protein>
    <submittedName>
        <fullName evidence="6">Retrovirus-related Pol polyprotein from transposon TNT 1-94</fullName>
    </submittedName>
</protein>
<dbReference type="InterPro" id="IPR013103">
    <property type="entry name" value="RVT_2"/>
</dbReference>
<evidence type="ECO:0000259" key="5">
    <source>
        <dbReference type="PROSITE" id="PS50994"/>
    </source>
</evidence>
<dbReference type="InterPro" id="IPR036397">
    <property type="entry name" value="RNaseH_sf"/>
</dbReference>